<dbReference type="OrthoDB" id="9795634at2"/>
<reference evidence="2 3" key="1">
    <citation type="submission" date="2015-11" db="EMBL/GenBank/DDBJ databases">
        <title>Draft Genome Sequence of the Strain BR 10423 (Rhizobium sp.) isolated from nodules of Mimosa pudica.</title>
        <authorList>
            <person name="Barauna A.C."/>
            <person name="Zilli J.E."/>
            <person name="Simoes-Araujo J.L."/>
            <person name="Reis V.M."/>
            <person name="James E.K."/>
            <person name="Reis F.B.Jr."/>
            <person name="Rouws L.F."/>
            <person name="Passos S.R."/>
            <person name="Gois S.R."/>
        </authorList>
    </citation>
    <scope>NUCLEOTIDE SEQUENCE [LARGE SCALE GENOMIC DNA]</scope>
    <source>
        <strain evidence="2 3">BR10423</strain>
    </source>
</reference>
<keyword evidence="3" id="KW-1185">Reference proteome</keyword>
<dbReference type="CDD" id="cd02440">
    <property type="entry name" value="AdoMet_MTases"/>
    <property type="match status" value="1"/>
</dbReference>
<dbReference type="EMBL" id="LNCD01000150">
    <property type="protein sequence ID" value="KWV40248.1"/>
    <property type="molecule type" value="Genomic_DNA"/>
</dbReference>
<evidence type="ECO:0000259" key="1">
    <source>
        <dbReference type="Pfam" id="PF13649"/>
    </source>
</evidence>
<evidence type="ECO:0000313" key="2">
    <source>
        <dbReference type="EMBL" id="KWV40248.1"/>
    </source>
</evidence>
<dbReference type="Pfam" id="PF13649">
    <property type="entry name" value="Methyltransf_25"/>
    <property type="match status" value="1"/>
</dbReference>
<dbReference type="Gene3D" id="3.40.50.150">
    <property type="entry name" value="Vaccinia Virus protein VP39"/>
    <property type="match status" value="1"/>
</dbReference>
<sequence length="230" mass="25978">MGYDSKKAWGELYSGDSPIAYPAEGVIRIFKGTFPALTMPRAHANLSILDMGCGDGRHLPFLSGLGFNVCAVEVSETICSTLRRRMEAYDVKVDIRAGHAGSLPYEDSFFDRLLTWNSCYYMSLSGPRFGAHVAEMARVLKPGGWIVASLPKKTNFIFRDSRASDATGYRIIANDYFGLRDGEIMRCIEDRADLVESFEPKFENFCHADLDMEWFGLPYHWHVFCAQRKV</sequence>
<dbReference type="InterPro" id="IPR029063">
    <property type="entry name" value="SAM-dependent_MTases_sf"/>
</dbReference>
<name>A0A109J0S6_9HYPH</name>
<dbReference type="Proteomes" id="UP000068164">
    <property type="component" value="Unassembled WGS sequence"/>
</dbReference>
<feature type="domain" description="Methyltransferase" evidence="1">
    <location>
        <begin position="48"/>
        <end position="144"/>
    </location>
</feature>
<organism evidence="2 3">
    <name type="scientific">Rhizobium altiplani</name>
    <dbReference type="NCBI Taxonomy" id="1864509"/>
    <lineage>
        <taxon>Bacteria</taxon>
        <taxon>Pseudomonadati</taxon>
        <taxon>Pseudomonadota</taxon>
        <taxon>Alphaproteobacteria</taxon>
        <taxon>Hyphomicrobiales</taxon>
        <taxon>Rhizobiaceae</taxon>
        <taxon>Rhizobium/Agrobacterium group</taxon>
        <taxon>Rhizobium</taxon>
    </lineage>
</organism>
<dbReference type="AlphaFoldDB" id="A0A109J0S6"/>
<gene>
    <name evidence="2" type="ORF">AS026_26675</name>
</gene>
<proteinExistence type="predicted"/>
<accession>A0A109J0S6</accession>
<protein>
    <recommendedName>
        <fullName evidence="1">Methyltransferase domain-containing protein</fullName>
    </recommendedName>
</protein>
<evidence type="ECO:0000313" key="3">
    <source>
        <dbReference type="Proteomes" id="UP000068164"/>
    </source>
</evidence>
<dbReference type="SUPFAM" id="SSF53335">
    <property type="entry name" value="S-adenosyl-L-methionine-dependent methyltransferases"/>
    <property type="match status" value="1"/>
</dbReference>
<dbReference type="RefSeq" id="WP_062376416.1">
    <property type="nucleotide sequence ID" value="NZ_LNCD01000150.1"/>
</dbReference>
<dbReference type="InterPro" id="IPR041698">
    <property type="entry name" value="Methyltransf_25"/>
</dbReference>
<comment type="caution">
    <text evidence="2">The sequence shown here is derived from an EMBL/GenBank/DDBJ whole genome shotgun (WGS) entry which is preliminary data.</text>
</comment>